<feature type="region of interest" description="Disordered" evidence="6">
    <location>
        <begin position="1"/>
        <end position="59"/>
    </location>
</feature>
<evidence type="ECO:0000256" key="5">
    <source>
        <dbReference type="ARBA" id="ARBA00093456"/>
    </source>
</evidence>
<reference evidence="8" key="1">
    <citation type="journal article" date="2019" name="Gigascience">
        <title>De novo genome assembly of the endangered Acer yangbiense, a plant species with extremely small populations endemic to Yunnan Province, China.</title>
        <authorList>
            <person name="Yang J."/>
            <person name="Wariss H.M."/>
            <person name="Tao L."/>
            <person name="Zhang R."/>
            <person name="Yun Q."/>
            <person name="Hollingsworth P."/>
            <person name="Dao Z."/>
            <person name="Luo G."/>
            <person name="Guo H."/>
            <person name="Ma Y."/>
            <person name="Sun W."/>
        </authorList>
    </citation>
    <scope>NUCLEOTIDE SEQUENCE [LARGE SCALE GENOMIC DNA]</scope>
    <source>
        <strain evidence="8">cv. br00</strain>
    </source>
</reference>
<evidence type="ECO:0000256" key="4">
    <source>
        <dbReference type="ARBA" id="ARBA00023242"/>
    </source>
</evidence>
<comment type="similarity">
    <text evidence="5">Belongs to the Fanconi anemia protein FANCD2 family.</text>
</comment>
<keyword evidence="2" id="KW-1017">Isopeptide bond</keyword>
<gene>
    <name evidence="7" type="ORF">DKX38_008913</name>
</gene>
<feature type="compositionally biased region" description="Polar residues" evidence="6">
    <location>
        <begin position="32"/>
        <end position="43"/>
    </location>
</feature>
<evidence type="ECO:0000256" key="6">
    <source>
        <dbReference type="SAM" id="MobiDB-lite"/>
    </source>
</evidence>
<organism evidence="7 8">
    <name type="scientific">Salix brachista</name>
    <dbReference type="NCBI Taxonomy" id="2182728"/>
    <lineage>
        <taxon>Eukaryota</taxon>
        <taxon>Viridiplantae</taxon>
        <taxon>Streptophyta</taxon>
        <taxon>Embryophyta</taxon>
        <taxon>Tracheophyta</taxon>
        <taxon>Spermatophyta</taxon>
        <taxon>Magnoliopsida</taxon>
        <taxon>eudicotyledons</taxon>
        <taxon>Gunneridae</taxon>
        <taxon>Pentapetalae</taxon>
        <taxon>rosids</taxon>
        <taxon>fabids</taxon>
        <taxon>Malpighiales</taxon>
        <taxon>Salicaceae</taxon>
        <taxon>Saliceae</taxon>
        <taxon>Salix</taxon>
    </lineage>
</organism>
<dbReference type="Pfam" id="PF14631">
    <property type="entry name" value="FancD2"/>
    <property type="match status" value="2"/>
</dbReference>
<evidence type="ECO:0000313" key="7">
    <source>
        <dbReference type="EMBL" id="KAB5551602.1"/>
    </source>
</evidence>
<protein>
    <recommendedName>
        <fullName evidence="9">Fanconi anemia group D2 protein homolog</fullName>
    </recommendedName>
</protein>
<evidence type="ECO:0008006" key="9">
    <source>
        <dbReference type="Google" id="ProtNLM"/>
    </source>
</evidence>
<feature type="compositionally biased region" description="Basic and acidic residues" evidence="6">
    <location>
        <begin position="863"/>
        <end position="875"/>
    </location>
</feature>
<comment type="subcellular location">
    <subcellularLocation>
        <location evidence="1">Nucleus</location>
    </subcellularLocation>
</comment>
<keyword evidence="3" id="KW-0832">Ubl conjugation</keyword>
<feature type="region of interest" description="Disordered" evidence="6">
    <location>
        <begin position="863"/>
        <end position="903"/>
    </location>
</feature>
<dbReference type="Proteomes" id="UP000326939">
    <property type="component" value="Chromosome 6"/>
</dbReference>
<feature type="region of interest" description="Disordered" evidence="6">
    <location>
        <begin position="916"/>
        <end position="937"/>
    </location>
</feature>
<proteinExistence type="inferred from homology"/>
<dbReference type="GO" id="GO:0036297">
    <property type="term" value="P:interstrand cross-link repair"/>
    <property type="evidence" value="ECO:0007669"/>
    <property type="project" value="TreeGrafter"/>
</dbReference>
<keyword evidence="4" id="KW-0539">Nucleus</keyword>
<dbReference type="GO" id="GO:1990918">
    <property type="term" value="P:double-strand break repair involved in meiotic recombination"/>
    <property type="evidence" value="ECO:0007669"/>
    <property type="project" value="TreeGrafter"/>
</dbReference>
<sequence>MVFLHQQNPSRKRPSSFIPPFPQPKIPKSFITTTKQPPQSQNEAVKDNQASSSSSSSPVDKMVSILADAGCTLINPSGPPCLPSDHHKFRNHLNRLFSSSDTSPALRSDFLSGFFSYINPQQNFRRVLAFLKRDGFGAKRSESLVRQLLLVPAIQLDLQIMLLEKLPEYFDPNPGDSRTTLSLEDDVARLIIDQFRWLDFVVDPNTFTDKLLQVVSICPLHLKKEIIGSLPEIIGDQSSNNAVVDSLDQMLQEDSEIIVPVLDAFSNLNLDEMLQEQVISTALSCIRTIDGENMTNLLSFLLLSATPQNVRRIISQIRQQLKFVGMANSSRASQQRKLKGKSLMDNSEASILDALRSSLLFKNMLCQEFLKELSGVEKPQDHKVIDIWLLILIYMNGKSMQKSVEKIFKKKIVESCIREDMIDQCICGNKELVQDYFPWFLSLSEHLLACKEQKARDFGIHIYTCLFGEFGDTYFRQEVLGALVTHVGSGVSFEVNSSLNTMALLASKYPQELIPLSAHINGILDYLEGFGMEHLHKVYEVFSKLALAARSSTYCFGSSIADELLMIIRKQVSHPDIKYKKMGLIGTLKVVSCLGDINNASGASPSQKSNCEEALELLRTSLDSCKQLCLPLVLFYDELTTILLHKKLQPEIVEWVGKHAGEFESKFLSDLQGGQLPGTDSYCGLEGELWMNLDGDISPICLNILSLSSSSLQSTSSLQVLPANLLLLSAVERLTNQGSLSGIDALLGCPLYLPSSKYFSEAGWQSLKANQKQIVCLSLYYAANWIRELLNAFSTQVTGRFECTSQATKMDIIAKLLKRLRNLVFLENLLNNCIKYHPLSLPELHLQTDNSETSLLNKANNRVHLEKNGEHKKTQDNNSPKKRKHRKTSKESSSDPNGKLRQPTIFDALRKSGAVTSQDVSNEDSNGQSSMGQTFIPTDPDSCNSTGLISLEVSAVTKALEAQRFKFRQLHVQCYSLLMFSNNEKTCCPDPEVELPLYLYLLRDLHYKLDYFMPPGKQFLARCLSAPAGLTRMTLEEFLSSVRPLFPNLRRHFDNAILVLKEGDGTCEDHWNIHSASVGNPEVANIVFSKSAVSTLVFKEVLNSFSKMLNLLDVQMHKSVLSYLLEAFQPREISENVFSGLQHSPSPGTIEYLYLGASSFIEDALDMACSFSFMLASEALLTLESVVTSVQTVLDKSETNGKVIHSPSIHRILPNLRSRLGTSAQKLLSHNWDSENLENGWKNKGEIIQKILQIYLENSESKSDLLDKLACSILPVVSFSGTTVEDDHHGFPTLCNATFVVWCRVLHEGNIAILNKLVKEIALFMKPRAAVQIESVEKHLINIQKSVNVVVSLVNLCRTHDKVTVRAMSVKYGGKFVDSFLKVFDFLQAHFQTHNELIIPLVTELQKATRTIQTLCSEAKGSKQTAITSKIPATKRSMERFLFRVKALLHSTSSGCTFWMGNLKHKDLTGQVVSSQAYADGQNNNVDEDLAEAVEDDQPDSVASEDRETE</sequence>
<comment type="caution">
    <text evidence="7">The sequence shown here is derived from an EMBL/GenBank/DDBJ whole genome shotgun (WGS) entry which is preliminary data.</text>
</comment>
<evidence type="ECO:0000313" key="8">
    <source>
        <dbReference type="Proteomes" id="UP000326939"/>
    </source>
</evidence>
<dbReference type="InterPro" id="IPR029448">
    <property type="entry name" value="FANCD2"/>
</dbReference>
<dbReference type="GO" id="GO:0005634">
    <property type="term" value="C:nucleus"/>
    <property type="evidence" value="ECO:0007669"/>
    <property type="project" value="UniProtKB-SubCell"/>
</dbReference>
<dbReference type="PANTHER" id="PTHR32086:SF0">
    <property type="entry name" value="FANCONI ANEMIA GROUP D2 PROTEIN"/>
    <property type="match status" value="1"/>
</dbReference>
<dbReference type="GO" id="GO:0031573">
    <property type="term" value="P:mitotic intra-S DNA damage checkpoint signaling"/>
    <property type="evidence" value="ECO:0007669"/>
    <property type="project" value="TreeGrafter"/>
</dbReference>
<keyword evidence="8" id="KW-1185">Reference proteome</keyword>
<dbReference type="GO" id="GO:0000793">
    <property type="term" value="C:condensed chromosome"/>
    <property type="evidence" value="ECO:0007669"/>
    <property type="project" value="TreeGrafter"/>
</dbReference>
<dbReference type="GO" id="GO:0070182">
    <property type="term" value="F:DNA polymerase binding"/>
    <property type="evidence" value="ECO:0007669"/>
    <property type="project" value="TreeGrafter"/>
</dbReference>
<evidence type="ECO:0000256" key="2">
    <source>
        <dbReference type="ARBA" id="ARBA00022499"/>
    </source>
</evidence>
<dbReference type="PANTHER" id="PTHR32086">
    <property type="entry name" value="FANCONI ANEMIA GROUP D2 PROTEIN"/>
    <property type="match status" value="1"/>
</dbReference>
<name>A0A5N5M9R2_9ROSI</name>
<dbReference type="GO" id="GO:0007129">
    <property type="term" value="P:homologous chromosome pairing at meiosis"/>
    <property type="evidence" value="ECO:0007669"/>
    <property type="project" value="TreeGrafter"/>
</dbReference>
<evidence type="ECO:0000256" key="1">
    <source>
        <dbReference type="ARBA" id="ARBA00004123"/>
    </source>
</evidence>
<dbReference type="EMBL" id="VDCV01000006">
    <property type="protein sequence ID" value="KAB5551602.1"/>
    <property type="molecule type" value="Genomic_DNA"/>
</dbReference>
<accession>A0A5N5M9R2</accession>
<evidence type="ECO:0000256" key="3">
    <source>
        <dbReference type="ARBA" id="ARBA00022843"/>
    </source>
</evidence>